<dbReference type="Proteomes" id="UP000031830">
    <property type="component" value="Chromosome"/>
</dbReference>
<evidence type="ECO:0000313" key="17">
    <source>
        <dbReference type="Proteomes" id="UP000031830"/>
    </source>
</evidence>
<evidence type="ECO:0000256" key="4">
    <source>
        <dbReference type="ARBA" id="ARBA00022695"/>
    </source>
</evidence>
<comment type="subunit">
    <text evidence="12">Monomer. Interacts with DnaB.</text>
</comment>
<dbReference type="Pfam" id="PF13155">
    <property type="entry name" value="Toprim_2"/>
    <property type="match status" value="1"/>
</dbReference>
<accession>A0A0B6D8V6</accession>
<dbReference type="FunFam" id="3.90.580.10:FF:000001">
    <property type="entry name" value="DNA primase"/>
    <property type="match status" value="1"/>
</dbReference>
<evidence type="ECO:0000256" key="1">
    <source>
        <dbReference type="ARBA" id="ARBA00022478"/>
    </source>
</evidence>
<dbReference type="NCBIfam" id="TIGR01391">
    <property type="entry name" value="dnaG"/>
    <property type="match status" value="1"/>
</dbReference>
<dbReference type="PANTHER" id="PTHR30313:SF2">
    <property type="entry name" value="DNA PRIMASE"/>
    <property type="match status" value="1"/>
</dbReference>
<comment type="similarity">
    <text evidence="12 13">Belongs to the DnaG primase family.</text>
</comment>
<evidence type="ECO:0000256" key="2">
    <source>
        <dbReference type="ARBA" id="ARBA00022515"/>
    </source>
</evidence>
<dbReference type="InterPro" id="IPR006295">
    <property type="entry name" value="DNA_primase_DnaG"/>
</dbReference>
<evidence type="ECO:0000256" key="13">
    <source>
        <dbReference type="PIRNR" id="PIRNR002811"/>
    </source>
</evidence>
<dbReference type="PROSITE" id="PS50880">
    <property type="entry name" value="TOPRIM"/>
    <property type="match status" value="1"/>
</dbReference>
<dbReference type="CDD" id="cd03364">
    <property type="entry name" value="TOPRIM_DnaG_primases"/>
    <property type="match status" value="1"/>
</dbReference>
<comment type="domain">
    <text evidence="12">Contains an N-terminal zinc-binding domain, a central core domain that contains the primase activity, and a C-terminal DnaB-binding domain.</text>
</comment>
<evidence type="ECO:0000259" key="15">
    <source>
        <dbReference type="PROSITE" id="PS50880"/>
    </source>
</evidence>
<dbReference type="Gene3D" id="3.40.1360.10">
    <property type="match status" value="1"/>
</dbReference>
<dbReference type="Gene3D" id="3.90.980.10">
    <property type="entry name" value="DNA primase, catalytic core, N-terminal domain"/>
    <property type="match status" value="1"/>
</dbReference>
<dbReference type="GO" id="GO:1990077">
    <property type="term" value="C:primosome complex"/>
    <property type="evidence" value="ECO:0007669"/>
    <property type="project" value="UniProtKB-KW"/>
</dbReference>
<comment type="catalytic activity">
    <reaction evidence="12">
        <text>ssDNA + n NTP = ssDNA/pppN(pN)n-1 hybrid + (n-1) diphosphate.</text>
        <dbReference type="EC" id="2.7.7.101"/>
    </reaction>
</comment>
<dbReference type="GO" id="GO:0003677">
    <property type="term" value="F:DNA binding"/>
    <property type="evidence" value="ECO:0007669"/>
    <property type="project" value="UniProtKB-KW"/>
</dbReference>
<dbReference type="GO" id="GO:0006269">
    <property type="term" value="P:DNA replication, synthesis of primer"/>
    <property type="evidence" value="ECO:0007669"/>
    <property type="project" value="UniProtKB-UniRule"/>
</dbReference>
<dbReference type="Pfam" id="PF01807">
    <property type="entry name" value="Zn_ribbon_DnaG"/>
    <property type="match status" value="1"/>
</dbReference>
<keyword evidence="3 12" id="KW-0808">Transferase</keyword>
<keyword evidence="8 12" id="KW-0862">Zinc</keyword>
<proteinExistence type="inferred from homology"/>
<dbReference type="KEGG" id="fpz:LA55_1087"/>
<comment type="function">
    <text evidence="12 13">RNA polymerase that catalyzes the synthesis of short RNA molecules used as primers for DNA polymerase during DNA replication.</text>
</comment>
<dbReference type="RefSeq" id="WP_044526230.1">
    <property type="nucleotide sequence ID" value="NZ_CP009440.1"/>
</dbReference>
<evidence type="ECO:0000256" key="9">
    <source>
        <dbReference type="ARBA" id="ARBA00022842"/>
    </source>
</evidence>
<dbReference type="OrthoDB" id="9803773at2"/>
<dbReference type="FunFam" id="3.40.1360.10:FF:000002">
    <property type="entry name" value="DNA primase"/>
    <property type="match status" value="1"/>
</dbReference>
<sequence>MAKKISNNFIKELVANADIADVVSRYVNLTKSGKNYKACCPFHNEKTPSFFVNSQKKFFHCFGCHESGDALTFVKKINNLDFIEAVKTLAEILGKPVEYENYSQEDLYKEQLFNKCIGFLVIAQKYYRWNLGNSASKEKATAYLKKRGVDSELAKVFGIGYSSDGWNNITQLAKSVNVSEDILIATGLSIKNDKGNIYDRFRNRVMFPIRNIQGNVIGYGGRVIDDSDGVKYINSPETIVFQKNNILYGLYEYREKKKQCPDLLNQSLIVVEGYMDVIGLAKYGFYSAVATLGTAFSQNHAKILFRENNSIVLCFDGDSAGQKAAVRTIKIILPILDGNKKLRILTLENGKDPDDYIKEYGLDNFSNSLKKSQPISDFIINYIIDDKDVSKAECKAEIVENLKEFLTDVDDNIYSESIISTVAEKININSNQIKNLLKLGKQKSNIANIDTNNYKARQKRLSRNMLLEEVMLAEIFVNITDFRILLKENNFEIFATSKNLDILVKSLKILKEDSSNEIEAVILIQLLAEDYPDYREYFFELLSYGINKARKKYDGEQYYHQILKDLRRIEANSVKEQLNYLGSLPFRTDVQEMERKYLVAKLSNKI</sequence>
<dbReference type="SUPFAM" id="SSF56731">
    <property type="entry name" value="DNA primase core"/>
    <property type="match status" value="1"/>
</dbReference>
<keyword evidence="10 12" id="KW-0238">DNA-binding</keyword>
<dbReference type="SMART" id="SM00400">
    <property type="entry name" value="ZnF_CHCC"/>
    <property type="match status" value="1"/>
</dbReference>
<dbReference type="InterPro" id="IPR013264">
    <property type="entry name" value="DNAG_N"/>
</dbReference>
<evidence type="ECO:0000256" key="3">
    <source>
        <dbReference type="ARBA" id="ARBA00022679"/>
    </source>
</evidence>
<evidence type="ECO:0000256" key="14">
    <source>
        <dbReference type="PIRSR" id="PIRSR002811-1"/>
    </source>
</evidence>
<dbReference type="InterPro" id="IPR036977">
    <property type="entry name" value="DNA_primase_Znf_CHC2"/>
</dbReference>
<dbReference type="FunFam" id="3.90.980.10:FF:000001">
    <property type="entry name" value="DNA primase"/>
    <property type="match status" value="1"/>
</dbReference>
<comment type="cofactor">
    <cofactor evidence="12 13 14">
        <name>Zn(2+)</name>
        <dbReference type="ChEBI" id="CHEBI:29105"/>
    </cofactor>
    <text evidence="12 13 14">Binds 1 zinc ion per monomer.</text>
</comment>
<dbReference type="GO" id="GO:0005737">
    <property type="term" value="C:cytoplasm"/>
    <property type="evidence" value="ECO:0007669"/>
    <property type="project" value="TreeGrafter"/>
</dbReference>
<dbReference type="EC" id="2.7.7.101" evidence="12"/>
<keyword evidence="7 12" id="KW-0863">Zinc-finger</keyword>
<keyword evidence="9" id="KW-0460">Magnesium</keyword>
<keyword evidence="5 12" id="KW-0235">DNA replication</keyword>
<dbReference type="GO" id="GO:0000428">
    <property type="term" value="C:DNA-directed RNA polymerase complex"/>
    <property type="evidence" value="ECO:0007669"/>
    <property type="project" value="UniProtKB-KW"/>
</dbReference>
<evidence type="ECO:0000256" key="5">
    <source>
        <dbReference type="ARBA" id="ARBA00022705"/>
    </source>
</evidence>
<name>A0A0B6D8V6_9GAMM</name>
<keyword evidence="11 12" id="KW-0804">Transcription</keyword>
<reference evidence="16 17" key="1">
    <citation type="journal article" date="2015" name="Genome Announc.">
        <title>Genome sequencing of 18 francisella strains to aid in assay development and testing.</title>
        <authorList>
            <person name="Johnson S.L."/>
            <person name="Daligault H.E."/>
            <person name="Davenport K.W."/>
            <person name="Coyne S.R."/>
            <person name="Frey K.G."/>
            <person name="Koroleva G.I."/>
            <person name="Broomall S.M."/>
            <person name="Bishop-Lilly K.A."/>
            <person name="Bruce D.C."/>
            <person name="Chertkov O."/>
            <person name="Freitas T."/>
            <person name="Jaissle J."/>
            <person name="Ladner J.T."/>
            <person name="Rosenzweig C.N."/>
            <person name="Gibbons H.S."/>
            <person name="Palacios G.F."/>
            <person name="Redden C.L."/>
            <person name="Xu Y."/>
            <person name="Minogue T.D."/>
            <person name="Chain P.S."/>
        </authorList>
    </citation>
    <scope>NUCLEOTIDE SEQUENCE [LARGE SCALE GENOMIC DNA]</scope>
    <source>
        <strain evidence="16 17">GA01-2794</strain>
    </source>
</reference>
<dbReference type="InterPro" id="IPR030846">
    <property type="entry name" value="DnaG_bac"/>
</dbReference>
<dbReference type="PIRSF" id="PIRSF002811">
    <property type="entry name" value="DnaG"/>
    <property type="match status" value="1"/>
</dbReference>
<gene>
    <name evidence="12 16" type="primary">dnaG</name>
    <name evidence="16" type="ORF">LA55_1087</name>
</gene>
<dbReference type="GO" id="GO:0008270">
    <property type="term" value="F:zinc ion binding"/>
    <property type="evidence" value="ECO:0007669"/>
    <property type="project" value="UniProtKB-UniRule"/>
</dbReference>
<dbReference type="InterPro" id="IPR002694">
    <property type="entry name" value="Znf_CHC2"/>
</dbReference>
<evidence type="ECO:0000256" key="7">
    <source>
        <dbReference type="ARBA" id="ARBA00022771"/>
    </source>
</evidence>
<evidence type="ECO:0000256" key="10">
    <source>
        <dbReference type="ARBA" id="ARBA00023125"/>
    </source>
</evidence>
<keyword evidence="2 12" id="KW-0639">Primosome</keyword>
<dbReference type="Pfam" id="PF08275">
    <property type="entry name" value="DNAG_N"/>
    <property type="match status" value="1"/>
</dbReference>
<feature type="zinc finger region" description="CHC2-type" evidence="12 14">
    <location>
        <begin position="40"/>
        <end position="64"/>
    </location>
</feature>
<dbReference type="Pfam" id="PF10410">
    <property type="entry name" value="DnaB_bind"/>
    <property type="match status" value="1"/>
</dbReference>
<evidence type="ECO:0000256" key="11">
    <source>
        <dbReference type="ARBA" id="ARBA00023163"/>
    </source>
</evidence>
<keyword evidence="1 12" id="KW-0240">DNA-directed RNA polymerase</keyword>
<dbReference type="AlphaFoldDB" id="A0A0B6D8V6"/>
<keyword evidence="4 12" id="KW-0548">Nucleotidyltransferase</keyword>
<dbReference type="HAMAP" id="MF_00974">
    <property type="entry name" value="DNA_primase_DnaG"/>
    <property type="match status" value="1"/>
</dbReference>
<dbReference type="InterPro" id="IPR019475">
    <property type="entry name" value="DNA_primase_DnaB-bd"/>
</dbReference>
<evidence type="ECO:0000256" key="8">
    <source>
        <dbReference type="ARBA" id="ARBA00022833"/>
    </source>
</evidence>
<dbReference type="STRING" id="28110.KU46_1594"/>
<evidence type="ECO:0000313" key="16">
    <source>
        <dbReference type="EMBL" id="AJI54073.1"/>
    </source>
</evidence>
<feature type="domain" description="Toprim" evidence="15">
    <location>
        <begin position="266"/>
        <end position="348"/>
    </location>
</feature>
<dbReference type="SMART" id="SM00493">
    <property type="entry name" value="TOPRIM"/>
    <property type="match status" value="1"/>
</dbReference>
<organism evidence="16 17">
    <name type="scientific">Francisella philomiragia</name>
    <dbReference type="NCBI Taxonomy" id="28110"/>
    <lineage>
        <taxon>Bacteria</taxon>
        <taxon>Pseudomonadati</taxon>
        <taxon>Pseudomonadota</taxon>
        <taxon>Gammaproteobacteria</taxon>
        <taxon>Thiotrichales</taxon>
        <taxon>Francisellaceae</taxon>
        <taxon>Francisella</taxon>
    </lineage>
</organism>
<evidence type="ECO:0000256" key="6">
    <source>
        <dbReference type="ARBA" id="ARBA00022723"/>
    </source>
</evidence>
<dbReference type="SUPFAM" id="SSF57783">
    <property type="entry name" value="Zinc beta-ribbon"/>
    <property type="match status" value="1"/>
</dbReference>
<dbReference type="InterPro" id="IPR050219">
    <property type="entry name" value="DnaG_primase"/>
</dbReference>
<dbReference type="InterPro" id="IPR006171">
    <property type="entry name" value="TOPRIM_dom"/>
</dbReference>
<dbReference type="InterPro" id="IPR037068">
    <property type="entry name" value="DNA_primase_core_N_sf"/>
</dbReference>
<protein>
    <recommendedName>
        <fullName evidence="12 13">DNA primase</fullName>
        <ecNumber evidence="12">2.7.7.101</ecNumber>
    </recommendedName>
</protein>
<keyword evidence="6 12" id="KW-0479">Metal-binding</keyword>
<dbReference type="GO" id="GO:0003899">
    <property type="term" value="F:DNA-directed RNA polymerase activity"/>
    <property type="evidence" value="ECO:0007669"/>
    <property type="project" value="UniProtKB-UniRule"/>
</dbReference>
<evidence type="ECO:0000256" key="12">
    <source>
        <dbReference type="HAMAP-Rule" id="MF_00974"/>
    </source>
</evidence>
<dbReference type="Gene3D" id="3.90.580.10">
    <property type="entry name" value="Zinc finger, CHC2-type domain"/>
    <property type="match status" value="1"/>
</dbReference>
<dbReference type="EMBL" id="CP009440">
    <property type="protein sequence ID" value="AJI54073.1"/>
    <property type="molecule type" value="Genomic_DNA"/>
</dbReference>
<dbReference type="PANTHER" id="PTHR30313">
    <property type="entry name" value="DNA PRIMASE"/>
    <property type="match status" value="1"/>
</dbReference>
<dbReference type="InterPro" id="IPR034151">
    <property type="entry name" value="TOPRIM_DnaG_bac"/>
</dbReference>